<reference evidence="5" key="1">
    <citation type="journal article" date="2019" name="Int. J. Syst. Evol. Microbiol.">
        <title>The Global Catalogue of Microorganisms (GCM) 10K type strain sequencing project: providing services to taxonomists for standard genome sequencing and annotation.</title>
        <authorList>
            <consortium name="The Broad Institute Genomics Platform"/>
            <consortium name="The Broad Institute Genome Sequencing Center for Infectious Disease"/>
            <person name="Wu L."/>
            <person name="Ma J."/>
        </authorList>
    </citation>
    <scope>NUCLEOTIDE SEQUENCE [LARGE SCALE GENOMIC DNA]</scope>
    <source>
        <strain evidence="5">CCUG 55131</strain>
    </source>
</reference>
<dbReference type="Pfam" id="PF00216">
    <property type="entry name" value="Bac_DNA_binding"/>
    <property type="match status" value="1"/>
</dbReference>
<dbReference type="InterPro" id="IPR000119">
    <property type="entry name" value="Hist_DNA-bd"/>
</dbReference>
<dbReference type="GO" id="GO:0003677">
    <property type="term" value="F:DNA binding"/>
    <property type="evidence" value="ECO:0007669"/>
    <property type="project" value="UniProtKB-KW"/>
</dbReference>
<evidence type="ECO:0000313" key="4">
    <source>
        <dbReference type="EMBL" id="MFD2172597.1"/>
    </source>
</evidence>
<dbReference type="Proteomes" id="UP001597413">
    <property type="component" value="Unassembled WGS sequence"/>
</dbReference>
<comment type="caution">
    <text evidence="4">The sequence shown here is derived from an EMBL/GenBank/DDBJ whole genome shotgun (WGS) entry which is preliminary data.</text>
</comment>
<proteinExistence type="inferred from homology"/>
<organism evidence="4 5">
    <name type="scientific">Rhodobacter lacus</name>
    <dbReference type="NCBI Taxonomy" id="1641972"/>
    <lineage>
        <taxon>Bacteria</taxon>
        <taxon>Pseudomonadati</taxon>
        <taxon>Pseudomonadota</taxon>
        <taxon>Alphaproteobacteria</taxon>
        <taxon>Rhodobacterales</taxon>
        <taxon>Rhodobacter group</taxon>
        <taxon>Rhodobacter</taxon>
    </lineage>
</organism>
<feature type="compositionally biased region" description="Basic and acidic residues" evidence="3">
    <location>
        <begin position="101"/>
        <end position="119"/>
    </location>
</feature>
<evidence type="ECO:0000256" key="1">
    <source>
        <dbReference type="ARBA" id="ARBA00010529"/>
    </source>
</evidence>
<comment type="similarity">
    <text evidence="1">Belongs to the bacterial histone-like protein family.</text>
</comment>
<dbReference type="SUPFAM" id="SSF47729">
    <property type="entry name" value="IHF-like DNA-binding proteins"/>
    <property type="match status" value="1"/>
</dbReference>
<gene>
    <name evidence="4" type="ORF">ACFSM0_00690</name>
</gene>
<name>A0ABW5A2V0_9RHOB</name>
<feature type="region of interest" description="Disordered" evidence="3">
    <location>
        <begin position="93"/>
        <end position="119"/>
    </location>
</feature>
<dbReference type="InterPro" id="IPR010992">
    <property type="entry name" value="IHF-like_DNA-bd_dom_sf"/>
</dbReference>
<dbReference type="EMBL" id="JBHUIX010000001">
    <property type="protein sequence ID" value="MFD2172597.1"/>
    <property type="molecule type" value="Genomic_DNA"/>
</dbReference>
<evidence type="ECO:0000256" key="2">
    <source>
        <dbReference type="ARBA" id="ARBA00023125"/>
    </source>
</evidence>
<keyword evidence="2 4" id="KW-0238">DNA-binding</keyword>
<dbReference type="RefSeq" id="WP_377385666.1">
    <property type="nucleotide sequence ID" value="NZ_JBHUIX010000001.1"/>
</dbReference>
<accession>A0ABW5A2V0</accession>
<protein>
    <submittedName>
        <fullName evidence="4">HU family DNA-binding protein</fullName>
    </submittedName>
</protein>
<keyword evidence="5" id="KW-1185">Reference proteome</keyword>
<evidence type="ECO:0000313" key="5">
    <source>
        <dbReference type="Proteomes" id="UP001597413"/>
    </source>
</evidence>
<evidence type="ECO:0000256" key="3">
    <source>
        <dbReference type="SAM" id="MobiDB-lite"/>
    </source>
</evidence>
<sequence>MAKAGKTVQGERAKPDDAAAVAARVQVKKKDLIERVALKGGVKKAAARDLTDAVLAVMAEALEAGETLVVPPLGKLSLARRTERAGSAVLHLRLKRAGAQEGEKKDEKSGSDPLAKPEE</sequence>
<dbReference type="Gene3D" id="4.10.520.10">
    <property type="entry name" value="IHF-like DNA-binding proteins"/>
    <property type="match status" value="1"/>
</dbReference>